<keyword evidence="9" id="KW-1185">Reference proteome</keyword>
<dbReference type="AlphaFoldDB" id="A0A4Q7M6D0"/>
<dbReference type="Gene3D" id="3.40.50.150">
    <property type="entry name" value="Vaccinia Virus protein VP39"/>
    <property type="match status" value="1"/>
</dbReference>
<dbReference type="OrthoDB" id="9808773at2"/>
<keyword evidence="4 6" id="KW-0808">Transferase</keyword>
<evidence type="ECO:0000256" key="5">
    <source>
        <dbReference type="ARBA" id="ARBA00022691"/>
    </source>
</evidence>
<feature type="binding site" evidence="6">
    <location>
        <position position="88"/>
    </location>
    <ligand>
        <name>S-adenosyl-L-methionine</name>
        <dbReference type="ChEBI" id="CHEBI:59789"/>
    </ligand>
</feature>
<dbReference type="InterPro" id="IPR029063">
    <property type="entry name" value="SAM-dependent_MTases_sf"/>
</dbReference>
<dbReference type="PANTHER" id="PTHR31760:SF0">
    <property type="entry name" value="S-ADENOSYL-L-METHIONINE-DEPENDENT METHYLTRANSFERASES SUPERFAMILY PROTEIN"/>
    <property type="match status" value="1"/>
</dbReference>
<comment type="caution">
    <text evidence="8">The sequence shown here is derived from an EMBL/GenBank/DDBJ whole genome shotgun (WGS) entry which is preliminary data.</text>
</comment>
<evidence type="ECO:0000313" key="8">
    <source>
        <dbReference type="EMBL" id="RZS62633.1"/>
    </source>
</evidence>
<evidence type="ECO:0000256" key="3">
    <source>
        <dbReference type="ARBA" id="ARBA00022603"/>
    </source>
</evidence>
<reference evidence="8 9" key="1">
    <citation type="submission" date="2019-02" db="EMBL/GenBank/DDBJ databases">
        <title>Sequencing the genomes of 1000 actinobacteria strains.</title>
        <authorList>
            <person name="Klenk H.-P."/>
        </authorList>
    </citation>
    <scope>NUCLEOTIDE SEQUENCE [LARGE SCALE GENOMIC DNA]</scope>
    <source>
        <strain evidence="8 9">DSM 16932</strain>
    </source>
</reference>
<organism evidence="8 9">
    <name type="scientific">Xylanimonas ulmi</name>
    <dbReference type="NCBI Taxonomy" id="228973"/>
    <lineage>
        <taxon>Bacteria</taxon>
        <taxon>Bacillati</taxon>
        <taxon>Actinomycetota</taxon>
        <taxon>Actinomycetes</taxon>
        <taxon>Micrococcales</taxon>
        <taxon>Promicromonosporaceae</taxon>
        <taxon>Xylanimonas</taxon>
    </lineage>
</organism>
<dbReference type="RefSeq" id="WP_130416105.1">
    <property type="nucleotide sequence ID" value="NZ_SGWX01000001.1"/>
</dbReference>
<feature type="binding site" evidence="6">
    <location>
        <begin position="139"/>
        <end position="140"/>
    </location>
    <ligand>
        <name>S-adenosyl-L-methionine</name>
        <dbReference type="ChEBI" id="CHEBI:59789"/>
    </ligand>
</feature>
<dbReference type="EC" id="2.1.1.-" evidence="6"/>
<comment type="function">
    <text evidence="6">Specifically methylates the N7 position of a guanine in 16S rRNA.</text>
</comment>
<evidence type="ECO:0000256" key="1">
    <source>
        <dbReference type="ARBA" id="ARBA00022490"/>
    </source>
</evidence>
<dbReference type="SUPFAM" id="SSF53335">
    <property type="entry name" value="S-adenosyl-L-methionine-dependent methyltransferases"/>
    <property type="match status" value="1"/>
</dbReference>
<name>A0A4Q7M6D0_9MICO</name>
<dbReference type="GO" id="GO:0005829">
    <property type="term" value="C:cytosol"/>
    <property type="evidence" value="ECO:0007669"/>
    <property type="project" value="TreeGrafter"/>
</dbReference>
<keyword evidence="5 6" id="KW-0949">S-adenosyl-L-methionine</keyword>
<proteinExistence type="inferred from homology"/>
<comment type="subcellular location">
    <subcellularLocation>
        <location evidence="6">Cytoplasm</location>
    </subcellularLocation>
</comment>
<dbReference type="GO" id="GO:0070043">
    <property type="term" value="F:rRNA (guanine-N7-)-methyltransferase activity"/>
    <property type="evidence" value="ECO:0007669"/>
    <property type="project" value="UniProtKB-UniRule"/>
</dbReference>
<keyword evidence="3 6" id="KW-0489">Methyltransferase</keyword>
<sequence>MSEELERPSQPVEDDTQDRALGESAMVRELLGDAYDNVRCFGELLREQGGLRGLIGPREVSRLWERHLLNSAALVPHLPSTGVVVDIGSGAGLPGIVVAMMRPQLRLVLIEPMERRTTWLEEVVERFGLMNVEVRRGRAEEYHGAFEADVVTSRAVANLAKLTRMSMPLLRRGGEMIILKGRNVASEIDPARKALRSFKASEPELLSGVTVPGVEPTTILRVRRG</sequence>
<comment type="caution">
    <text evidence="6">Lacks conserved residue(s) required for the propagation of feature annotation.</text>
</comment>
<comment type="similarity">
    <text evidence="6">Belongs to the methyltransferase superfamily. RNA methyltransferase RsmG family.</text>
</comment>
<dbReference type="Pfam" id="PF02527">
    <property type="entry name" value="GidB"/>
    <property type="match status" value="1"/>
</dbReference>
<protein>
    <recommendedName>
        <fullName evidence="6">Ribosomal RNA small subunit methyltransferase G</fullName>
        <ecNumber evidence="6">2.1.1.-</ecNumber>
    </recommendedName>
    <alternativeName>
        <fullName evidence="6">16S rRNA 7-methylguanosine methyltransferase</fullName>
        <shortName evidence="6">16S rRNA m7G methyltransferase</shortName>
    </alternativeName>
</protein>
<accession>A0A4Q7M6D0</accession>
<dbReference type="Proteomes" id="UP000293852">
    <property type="component" value="Unassembled WGS sequence"/>
</dbReference>
<dbReference type="PANTHER" id="PTHR31760">
    <property type="entry name" value="S-ADENOSYL-L-METHIONINE-DEPENDENT METHYLTRANSFERASES SUPERFAMILY PROTEIN"/>
    <property type="match status" value="1"/>
</dbReference>
<evidence type="ECO:0000256" key="6">
    <source>
        <dbReference type="HAMAP-Rule" id="MF_00074"/>
    </source>
</evidence>
<dbReference type="NCBIfam" id="TIGR00138">
    <property type="entry name" value="rsmG_gidB"/>
    <property type="match status" value="1"/>
</dbReference>
<gene>
    <name evidence="6" type="primary">rsmG</name>
    <name evidence="8" type="ORF">EV386_2975</name>
</gene>
<evidence type="ECO:0000256" key="7">
    <source>
        <dbReference type="SAM" id="MobiDB-lite"/>
    </source>
</evidence>
<evidence type="ECO:0000256" key="2">
    <source>
        <dbReference type="ARBA" id="ARBA00022552"/>
    </source>
</evidence>
<feature type="binding site" evidence="6">
    <location>
        <position position="93"/>
    </location>
    <ligand>
        <name>S-adenosyl-L-methionine</name>
        <dbReference type="ChEBI" id="CHEBI:59789"/>
    </ligand>
</feature>
<feature type="binding site" evidence="6">
    <location>
        <position position="154"/>
    </location>
    <ligand>
        <name>S-adenosyl-L-methionine</name>
        <dbReference type="ChEBI" id="CHEBI:59789"/>
    </ligand>
</feature>
<evidence type="ECO:0000313" key="9">
    <source>
        <dbReference type="Proteomes" id="UP000293852"/>
    </source>
</evidence>
<keyword evidence="2 6" id="KW-0698">rRNA processing</keyword>
<keyword evidence="1 6" id="KW-0963">Cytoplasm</keyword>
<dbReference type="InterPro" id="IPR003682">
    <property type="entry name" value="rRNA_ssu_MeTfrase_G"/>
</dbReference>
<dbReference type="EMBL" id="SGWX01000001">
    <property type="protein sequence ID" value="RZS62633.1"/>
    <property type="molecule type" value="Genomic_DNA"/>
</dbReference>
<evidence type="ECO:0000256" key="4">
    <source>
        <dbReference type="ARBA" id="ARBA00022679"/>
    </source>
</evidence>
<dbReference type="HAMAP" id="MF_00074">
    <property type="entry name" value="16SrRNA_methyltr_G"/>
    <property type="match status" value="1"/>
</dbReference>
<feature type="region of interest" description="Disordered" evidence="7">
    <location>
        <begin position="1"/>
        <end position="20"/>
    </location>
</feature>